<proteinExistence type="predicted"/>
<dbReference type="KEGG" id="cpre:Csp1_00210"/>
<organism evidence="2 3">
    <name type="scientific">Corynebacterium provencense</name>
    <dbReference type="NCBI Taxonomy" id="1737425"/>
    <lineage>
        <taxon>Bacteria</taxon>
        <taxon>Bacillati</taxon>
        <taxon>Actinomycetota</taxon>
        <taxon>Actinomycetes</taxon>
        <taxon>Mycobacteriales</taxon>
        <taxon>Corynebacteriaceae</taxon>
        <taxon>Corynebacterium</taxon>
    </lineage>
</organism>
<dbReference type="InterPro" id="IPR012337">
    <property type="entry name" value="RNaseH-like_sf"/>
</dbReference>
<dbReference type="AlphaFoldDB" id="A0A2Z3YMN1"/>
<dbReference type="SUPFAM" id="SSF53098">
    <property type="entry name" value="Ribonuclease H-like"/>
    <property type="match status" value="1"/>
</dbReference>
<keyword evidence="3" id="KW-1185">Reference proteome</keyword>
<accession>A0A2Z3YMN1</accession>
<dbReference type="PANTHER" id="PTHR46889">
    <property type="entry name" value="TRANSPOSASE INSF FOR INSERTION SEQUENCE IS3B-RELATED"/>
    <property type="match status" value="1"/>
</dbReference>
<gene>
    <name evidence="2" type="ORF">Csp1_00210</name>
</gene>
<dbReference type="NCBIfam" id="NF033516">
    <property type="entry name" value="transpos_IS3"/>
    <property type="match status" value="1"/>
</dbReference>
<dbReference type="GO" id="GO:0003676">
    <property type="term" value="F:nucleic acid binding"/>
    <property type="evidence" value="ECO:0007669"/>
    <property type="project" value="InterPro"/>
</dbReference>
<dbReference type="InterPro" id="IPR050900">
    <property type="entry name" value="Transposase_IS3/IS150/IS904"/>
</dbReference>
<name>A0A2Z3YMN1_9CORY</name>
<dbReference type="Pfam" id="PF00665">
    <property type="entry name" value="rve"/>
    <property type="match status" value="1"/>
</dbReference>
<feature type="domain" description="Integrase catalytic" evidence="1">
    <location>
        <begin position="125"/>
        <end position="288"/>
    </location>
</feature>
<dbReference type="InterPro" id="IPR001584">
    <property type="entry name" value="Integrase_cat-core"/>
</dbReference>
<dbReference type="InterPro" id="IPR048020">
    <property type="entry name" value="Transpos_IS3"/>
</dbReference>
<evidence type="ECO:0000259" key="1">
    <source>
        <dbReference type="PROSITE" id="PS50994"/>
    </source>
</evidence>
<dbReference type="GO" id="GO:0015074">
    <property type="term" value="P:DNA integration"/>
    <property type="evidence" value="ECO:0007669"/>
    <property type="project" value="InterPro"/>
</dbReference>
<dbReference type="PROSITE" id="PS50994">
    <property type="entry name" value="INTEGRASE"/>
    <property type="match status" value="1"/>
</dbReference>
<dbReference type="Gene3D" id="3.30.420.10">
    <property type="entry name" value="Ribonuclease H-like superfamily/Ribonuclease H"/>
    <property type="match status" value="1"/>
</dbReference>
<evidence type="ECO:0000313" key="2">
    <source>
        <dbReference type="EMBL" id="AWT24859.1"/>
    </source>
</evidence>
<reference evidence="3" key="1">
    <citation type="submission" date="2017-11" db="EMBL/GenBank/DDBJ databases">
        <title>Otitis media/interna in a cat caused by the recently described species Corynebacterium provencense.</title>
        <authorList>
            <person name="Kittl S."/>
            <person name="Brodard I."/>
            <person name="Rychener L."/>
            <person name="Jores J."/>
            <person name="Roosje P."/>
            <person name="Gobeli Brawand S."/>
        </authorList>
    </citation>
    <scope>NUCLEOTIDE SEQUENCE [LARGE SCALE GENOMIC DNA]</scope>
    <source>
        <strain evidence="3">17KM38</strain>
    </source>
</reference>
<protein>
    <recommendedName>
        <fullName evidence="1">Integrase catalytic domain-containing protein</fullName>
    </recommendedName>
</protein>
<dbReference type="Proteomes" id="UP000247696">
    <property type="component" value="Chromosome"/>
</dbReference>
<dbReference type="EMBL" id="CP024988">
    <property type="protein sequence ID" value="AWT24859.1"/>
    <property type="molecule type" value="Genomic_DNA"/>
</dbReference>
<dbReference type="InterPro" id="IPR036397">
    <property type="entry name" value="RNaseH_sf"/>
</dbReference>
<dbReference type="PANTHER" id="PTHR46889:SF4">
    <property type="entry name" value="TRANSPOSASE INSO FOR INSERTION SEQUENCE ELEMENT IS911B-RELATED"/>
    <property type="match status" value="1"/>
</dbReference>
<evidence type="ECO:0000313" key="3">
    <source>
        <dbReference type="Proteomes" id="UP000247696"/>
    </source>
</evidence>
<sequence length="295" mass="33078">MTELAEAGIPVTVTCRVLKLSRQPYYRWLANPITTSEVVEAYRANALFDAHRDDPEFGHRLLADEARDAGEAMSDRTAWRIASANGWWSAFGKKRGRNGKKPGPPVHDDLCAVIDEHGRTRHVFAADAPNQLWLVDITEHKTAEGKLYCCAIKDACSGKIVGYSIGSRMKSRLAVQALENAVSMRGDVAGCIVHSDRGSQFRSRKFLRALARHRLVGSMGRVGSSGDNAAMESFFALLQKNVLDRRAWTTREQLRIAIVTWIERTYHRRRRQARLGRLTPIEFETIMNTTVALTA</sequence>
<dbReference type="STRING" id="1737425.GCA_900049755_02266"/>